<name>A0A419S5X4_9SPHI</name>
<evidence type="ECO:0000256" key="1">
    <source>
        <dbReference type="SAM" id="SignalP"/>
    </source>
</evidence>
<feature type="chain" id="PRO_5019052010" description="DUF2147 domain-containing protein" evidence="1">
    <location>
        <begin position="30"/>
        <end position="159"/>
    </location>
</feature>
<protein>
    <recommendedName>
        <fullName evidence="2">DUF2147 domain-containing protein</fullName>
    </recommendedName>
</protein>
<sequence>MGIKNHFMSQFLRFCICLLCCTQSFVAFSFQSEDDILGTWVSEKKNVVINVYKDKGEFRAKILWFNDRDDPSQPRATRKDIHNPDESLRDRLIIGMDVLEGLTFNPKSHRWEKGKIYDPRHGKYWSSVVYFNKKNQMEVKGYWKFEFLSQTLAFDRYKK</sequence>
<dbReference type="Gene3D" id="2.40.128.520">
    <property type="match status" value="1"/>
</dbReference>
<evidence type="ECO:0000313" key="4">
    <source>
        <dbReference type="Proteomes" id="UP000283433"/>
    </source>
</evidence>
<accession>A0A419S5X4</accession>
<dbReference type="AlphaFoldDB" id="A0A419S5X4"/>
<keyword evidence="1" id="KW-0732">Signal</keyword>
<dbReference type="EMBL" id="MBTA01000023">
    <property type="protein sequence ID" value="RKD16258.1"/>
    <property type="molecule type" value="Genomic_DNA"/>
</dbReference>
<evidence type="ECO:0000313" key="3">
    <source>
        <dbReference type="EMBL" id="RKD16258.1"/>
    </source>
</evidence>
<reference evidence="3 4" key="1">
    <citation type="submission" date="2016-07" db="EMBL/GenBank/DDBJ databases">
        <title>Genome of Pelobium manganitolerans.</title>
        <authorList>
            <person name="Wu S."/>
            <person name="Wang G."/>
        </authorList>
    </citation>
    <scope>NUCLEOTIDE SEQUENCE [LARGE SCALE GENOMIC DNA]</scope>
    <source>
        <strain evidence="3 4">YS-25</strain>
    </source>
</reference>
<feature type="signal peptide" evidence="1">
    <location>
        <begin position="1"/>
        <end position="29"/>
    </location>
</feature>
<feature type="domain" description="DUF2147" evidence="2">
    <location>
        <begin position="38"/>
        <end position="156"/>
    </location>
</feature>
<dbReference type="PANTHER" id="PTHR36919:SF2">
    <property type="entry name" value="BLL6627 PROTEIN"/>
    <property type="match status" value="1"/>
</dbReference>
<evidence type="ECO:0000259" key="2">
    <source>
        <dbReference type="Pfam" id="PF09917"/>
    </source>
</evidence>
<keyword evidence="4" id="KW-1185">Reference proteome</keyword>
<dbReference type="Proteomes" id="UP000283433">
    <property type="component" value="Unassembled WGS sequence"/>
</dbReference>
<organism evidence="3 4">
    <name type="scientific">Pelobium manganitolerans</name>
    <dbReference type="NCBI Taxonomy" id="1842495"/>
    <lineage>
        <taxon>Bacteria</taxon>
        <taxon>Pseudomonadati</taxon>
        <taxon>Bacteroidota</taxon>
        <taxon>Sphingobacteriia</taxon>
        <taxon>Sphingobacteriales</taxon>
        <taxon>Sphingobacteriaceae</taxon>
        <taxon>Pelobium</taxon>
    </lineage>
</organism>
<dbReference type="InterPro" id="IPR019223">
    <property type="entry name" value="DUF2147"/>
</dbReference>
<dbReference type="Pfam" id="PF09917">
    <property type="entry name" value="DUF2147"/>
    <property type="match status" value="1"/>
</dbReference>
<comment type="caution">
    <text evidence="3">The sequence shown here is derived from an EMBL/GenBank/DDBJ whole genome shotgun (WGS) entry which is preliminary data.</text>
</comment>
<dbReference type="PANTHER" id="PTHR36919">
    <property type="entry name" value="BLR1215 PROTEIN"/>
    <property type="match status" value="1"/>
</dbReference>
<gene>
    <name evidence="3" type="ORF">BCY91_05135</name>
</gene>
<proteinExistence type="predicted"/>